<proteinExistence type="predicted"/>
<gene>
    <name evidence="2" type="ORF">SU32_13815</name>
</gene>
<feature type="transmembrane region" description="Helical" evidence="1">
    <location>
        <begin position="7"/>
        <end position="33"/>
    </location>
</feature>
<keyword evidence="3" id="KW-1185">Reference proteome</keyword>
<keyword evidence="1" id="KW-0472">Membrane</keyword>
<feature type="transmembrane region" description="Helical" evidence="1">
    <location>
        <begin position="45"/>
        <end position="62"/>
    </location>
</feature>
<dbReference type="OrthoDB" id="7619515at2"/>
<evidence type="ECO:0008006" key="4">
    <source>
        <dbReference type="Google" id="ProtNLM"/>
    </source>
</evidence>
<reference evidence="2 3" key="1">
    <citation type="submission" date="2015-01" db="EMBL/GenBank/DDBJ databases">
        <title>Ahrensia donghaiensis sp. nov., a novel dimethylsulphoniopropionate-cleavage bacterium isolated from seawater and emended descriptions of the genus Ahrensia and Ahrensia kielensis.</title>
        <authorList>
            <person name="Liu J."/>
        </authorList>
    </citation>
    <scope>NUCLEOTIDE SEQUENCE [LARGE SCALE GENOMIC DNA]</scope>
    <source>
        <strain evidence="2 3">LZD062</strain>
    </source>
</reference>
<evidence type="ECO:0000256" key="1">
    <source>
        <dbReference type="SAM" id="Phobius"/>
    </source>
</evidence>
<dbReference type="STRING" id="1514904.SU32_13815"/>
<dbReference type="Proteomes" id="UP000038011">
    <property type="component" value="Unassembled WGS sequence"/>
</dbReference>
<comment type="caution">
    <text evidence="2">The sequence shown here is derived from an EMBL/GenBank/DDBJ whole genome shotgun (WGS) entry which is preliminary data.</text>
</comment>
<organism evidence="2 3">
    <name type="scientific">Ahrensia marina</name>
    <dbReference type="NCBI Taxonomy" id="1514904"/>
    <lineage>
        <taxon>Bacteria</taxon>
        <taxon>Pseudomonadati</taxon>
        <taxon>Pseudomonadota</taxon>
        <taxon>Alphaproteobacteria</taxon>
        <taxon>Hyphomicrobiales</taxon>
        <taxon>Ahrensiaceae</taxon>
        <taxon>Ahrensia</taxon>
    </lineage>
</organism>
<dbReference type="Pfam" id="PF14248">
    <property type="entry name" value="DUF4345"/>
    <property type="match status" value="1"/>
</dbReference>
<feature type="transmembrane region" description="Helical" evidence="1">
    <location>
        <begin position="74"/>
        <end position="90"/>
    </location>
</feature>
<dbReference type="AlphaFoldDB" id="A0A0N0E6U9"/>
<dbReference type="EMBL" id="JXMU01000022">
    <property type="protein sequence ID" value="KPB00412.1"/>
    <property type="molecule type" value="Genomic_DNA"/>
</dbReference>
<sequence length="129" mass="14018">MFEKRILQLVVLVASLVPIGAGLGGIIVGPWLFGARSYSVDLISHVGYLSGLLLAIGLLFVFSVPNIEKHKSRFLILGFIVFVGGIARLYEGMLTGFGTLPHQLALGMELVVTPLIILWQRRVARLGGY</sequence>
<evidence type="ECO:0000313" key="2">
    <source>
        <dbReference type="EMBL" id="KPB00412.1"/>
    </source>
</evidence>
<keyword evidence="1" id="KW-1133">Transmembrane helix</keyword>
<name>A0A0N0E6U9_9HYPH</name>
<keyword evidence="1" id="KW-0812">Transmembrane</keyword>
<evidence type="ECO:0000313" key="3">
    <source>
        <dbReference type="Proteomes" id="UP000038011"/>
    </source>
</evidence>
<dbReference type="RefSeq" id="WP_053999964.1">
    <property type="nucleotide sequence ID" value="NZ_JXMU01000022.1"/>
</dbReference>
<dbReference type="InterPro" id="IPR025597">
    <property type="entry name" value="DUF4345"/>
</dbReference>
<protein>
    <recommendedName>
        <fullName evidence="4">DUF4345 domain-containing protein</fullName>
    </recommendedName>
</protein>
<dbReference type="PATRIC" id="fig|1514904.3.peg.1897"/>
<accession>A0A0N0E6U9</accession>
<feature type="transmembrane region" description="Helical" evidence="1">
    <location>
        <begin position="102"/>
        <end position="119"/>
    </location>
</feature>